<keyword evidence="3" id="KW-0808">Transferase</keyword>
<dbReference type="InterPro" id="IPR017932">
    <property type="entry name" value="GATase_2_dom"/>
</dbReference>
<evidence type="ECO:0000259" key="5">
    <source>
        <dbReference type="PROSITE" id="PS51278"/>
    </source>
</evidence>
<feature type="domain" description="Glutamine amidotransferase type-2" evidence="5">
    <location>
        <begin position="1"/>
        <end position="113"/>
    </location>
</feature>
<evidence type="ECO:0000256" key="3">
    <source>
        <dbReference type="ARBA" id="ARBA00022679"/>
    </source>
</evidence>
<name>X1UXV7_9ZZZZ</name>
<dbReference type="EC" id="2.6.1.16" evidence="2"/>
<evidence type="ECO:0000256" key="4">
    <source>
        <dbReference type="ARBA" id="ARBA00022962"/>
    </source>
</evidence>
<reference evidence="6" key="1">
    <citation type="journal article" date="2014" name="Front. Microbiol.">
        <title>High frequency of phylogenetically diverse reductive dehalogenase-homologous genes in deep subseafloor sedimentary metagenomes.</title>
        <authorList>
            <person name="Kawai M."/>
            <person name="Futagami T."/>
            <person name="Toyoda A."/>
            <person name="Takaki Y."/>
            <person name="Nishi S."/>
            <person name="Hori S."/>
            <person name="Arai W."/>
            <person name="Tsubouchi T."/>
            <person name="Morono Y."/>
            <person name="Uchiyama I."/>
            <person name="Ito T."/>
            <person name="Fujiyama A."/>
            <person name="Inagaki F."/>
            <person name="Takami H."/>
        </authorList>
    </citation>
    <scope>NUCLEOTIDE SEQUENCE</scope>
    <source>
        <strain evidence="6">Expedition CK06-06</strain>
    </source>
</reference>
<dbReference type="Pfam" id="PF13522">
    <property type="entry name" value="GATase_6"/>
    <property type="match status" value="1"/>
</dbReference>
<dbReference type="SUPFAM" id="SSF56235">
    <property type="entry name" value="N-terminal nucleophile aminohydrolases (Ntn hydrolases)"/>
    <property type="match status" value="1"/>
</dbReference>
<dbReference type="CDD" id="cd00352">
    <property type="entry name" value="Gn_AT_II"/>
    <property type="match status" value="1"/>
</dbReference>
<dbReference type="PANTHER" id="PTHR10937">
    <property type="entry name" value="GLUCOSAMINE--FRUCTOSE-6-PHOSPHATE AMINOTRANSFERASE, ISOMERIZING"/>
    <property type="match status" value="1"/>
</dbReference>
<accession>X1UXV7</accession>
<feature type="non-terminal residue" evidence="6">
    <location>
        <position position="113"/>
    </location>
</feature>
<gene>
    <name evidence="6" type="ORF">S12H4_55640</name>
</gene>
<evidence type="ECO:0000256" key="2">
    <source>
        <dbReference type="ARBA" id="ARBA00012916"/>
    </source>
</evidence>
<dbReference type="PROSITE" id="PS51278">
    <property type="entry name" value="GATASE_TYPE_2"/>
    <property type="match status" value="1"/>
</dbReference>
<protein>
    <recommendedName>
        <fullName evidence="2">glutamine--fructose-6-phosphate transaminase (isomerizing)</fullName>
        <ecNumber evidence="2">2.6.1.16</ecNumber>
    </recommendedName>
</protein>
<keyword evidence="4" id="KW-0315">Glutamine amidotransferase</keyword>
<proteinExistence type="predicted"/>
<dbReference type="EMBL" id="BARW01035712">
    <property type="protein sequence ID" value="GAJ22343.1"/>
    <property type="molecule type" value="Genomic_DNA"/>
</dbReference>
<sequence length="113" mass="12899">MQRQRIIDSSGDIEKVNKKYNFKKLKGYKGIVQLRWATFGPPSKQNSQPHFDCTKNLVGAHNGNIINTKELIRHYEKKGHAFRGENDGEVVVHAVEEGYKQKKNMSASIQEAD</sequence>
<dbReference type="GO" id="GO:0004360">
    <property type="term" value="F:glutamine-fructose-6-phosphate transaminase (isomerizing) activity"/>
    <property type="evidence" value="ECO:0007669"/>
    <property type="project" value="UniProtKB-EC"/>
</dbReference>
<evidence type="ECO:0000256" key="1">
    <source>
        <dbReference type="ARBA" id="ARBA00001031"/>
    </source>
</evidence>
<comment type="caution">
    <text evidence="6">The sequence shown here is derived from an EMBL/GenBank/DDBJ whole genome shotgun (WGS) entry which is preliminary data.</text>
</comment>
<dbReference type="AlphaFoldDB" id="X1UXV7"/>
<organism evidence="6">
    <name type="scientific">marine sediment metagenome</name>
    <dbReference type="NCBI Taxonomy" id="412755"/>
    <lineage>
        <taxon>unclassified sequences</taxon>
        <taxon>metagenomes</taxon>
        <taxon>ecological metagenomes</taxon>
    </lineage>
</organism>
<dbReference type="Gene3D" id="3.60.20.10">
    <property type="entry name" value="Glutamine Phosphoribosylpyrophosphate, subunit 1, domain 1"/>
    <property type="match status" value="1"/>
</dbReference>
<comment type="catalytic activity">
    <reaction evidence="1">
        <text>D-fructose 6-phosphate + L-glutamine = D-glucosamine 6-phosphate + L-glutamate</text>
        <dbReference type="Rhea" id="RHEA:13237"/>
        <dbReference type="ChEBI" id="CHEBI:29985"/>
        <dbReference type="ChEBI" id="CHEBI:58359"/>
        <dbReference type="ChEBI" id="CHEBI:58725"/>
        <dbReference type="ChEBI" id="CHEBI:61527"/>
        <dbReference type="EC" id="2.6.1.16"/>
    </reaction>
</comment>
<evidence type="ECO:0000313" key="6">
    <source>
        <dbReference type="EMBL" id="GAJ22343.1"/>
    </source>
</evidence>
<dbReference type="InterPro" id="IPR029055">
    <property type="entry name" value="Ntn_hydrolases_N"/>
</dbReference>